<sequence>MDGGLQILTHQGQWINVHIPPNAILIQLGDQLESHIHRVLVGKYKARRISIGTLHGPSIDKLVAPALEFVDDTHPLAYHGMTYSDALEANNRYEIEVQSCIEQLRIPSL</sequence>
<dbReference type="SUPFAM" id="SSF51197">
    <property type="entry name" value="Clavaminate synthase-like"/>
    <property type="match status" value="1"/>
</dbReference>
<evidence type="ECO:0000313" key="2">
    <source>
        <dbReference type="EMBL" id="CAI0623698.1"/>
    </source>
</evidence>
<name>A0AAV0RZU9_9ROSI</name>
<dbReference type="AlphaFoldDB" id="A0AAV0RZU9"/>
<keyword evidence="3" id="KW-1185">Reference proteome</keyword>
<comment type="caution">
    <text evidence="2">The sequence shown here is derived from an EMBL/GenBank/DDBJ whole genome shotgun (WGS) entry which is preliminary data.</text>
</comment>
<feature type="domain" description="Isopenicillin N synthase-like Fe(2+) 2OG dioxygenase" evidence="1">
    <location>
        <begin position="3"/>
        <end position="55"/>
    </location>
</feature>
<reference evidence="2" key="1">
    <citation type="submission" date="2022-08" db="EMBL/GenBank/DDBJ databases">
        <authorList>
            <person name="Gutierrez-Valencia J."/>
        </authorList>
    </citation>
    <scope>NUCLEOTIDE SEQUENCE</scope>
</reference>
<evidence type="ECO:0000313" key="3">
    <source>
        <dbReference type="Proteomes" id="UP001154282"/>
    </source>
</evidence>
<dbReference type="Proteomes" id="UP001154282">
    <property type="component" value="Unassembled WGS sequence"/>
</dbReference>
<accession>A0AAV0RZU9</accession>
<gene>
    <name evidence="2" type="ORF">LITE_LOCUS50366</name>
</gene>
<dbReference type="InterPro" id="IPR044861">
    <property type="entry name" value="IPNS-like_FE2OG_OXY"/>
</dbReference>
<dbReference type="Pfam" id="PF03171">
    <property type="entry name" value="2OG-FeII_Oxy"/>
    <property type="match status" value="1"/>
</dbReference>
<dbReference type="EMBL" id="CAMGYJ010000011">
    <property type="protein sequence ID" value="CAI0623698.1"/>
    <property type="molecule type" value="Genomic_DNA"/>
</dbReference>
<dbReference type="InterPro" id="IPR027443">
    <property type="entry name" value="IPNS-like_sf"/>
</dbReference>
<proteinExistence type="predicted"/>
<dbReference type="Gene3D" id="2.60.120.330">
    <property type="entry name" value="B-lactam Antibiotic, Isopenicillin N Synthase, Chain"/>
    <property type="match status" value="1"/>
</dbReference>
<protein>
    <recommendedName>
        <fullName evidence="1">Isopenicillin N synthase-like Fe(2+) 2OG dioxygenase domain-containing protein</fullName>
    </recommendedName>
</protein>
<organism evidence="2 3">
    <name type="scientific">Linum tenue</name>
    <dbReference type="NCBI Taxonomy" id="586396"/>
    <lineage>
        <taxon>Eukaryota</taxon>
        <taxon>Viridiplantae</taxon>
        <taxon>Streptophyta</taxon>
        <taxon>Embryophyta</taxon>
        <taxon>Tracheophyta</taxon>
        <taxon>Spermatophyta</taxon>
        <taxon>Magnoliopsida</taxon>
        <taxon>eudicotyledons</taxon>
        <taxon>Gunneridae</taxon>
        <taxon>Pentapetalae</taxon>
        <taxon>rosids</taxon>
        <taxon>fabids</taxon>
        <taxon>Malpighiales</taxon>
        <taxon>Linaceae</taxon>
        <taxon>Linum</taxon>
    </lineage>
</organism>
<evidence type="ECO:0000259" key="1">
    <source>
        <dbReference type="Pfam" id="PF03171"/>
    </source>
</evidence>